<dbReference type="EMBL" id="MZ420154">
    <property type="protein sequence ID" value="QYA18819.1"/>
    <property type="molecule type" value="Genomic_DNA"/>
</dbReference>
<accession>A0A8F8PR85</accession>
<proteinExistence type="predicted"/>
<protein>
    <submittedName>
        <fullName evidence="1">Uncharacterized protein</fullName>
    </submittedName>
</protein>
<sequence length="145" mass="16733">MSEQDITREHPLVVRAGDVTPLLTGHFVYYSRTERRFLWRKIYPHEKIIGTIRTFEQYGDLCTVANVGVLNKGKLVGVYRFDEIGADVSSYIQFELEPNRICMAEYHNEEHMSYQHIEGYEFFGNKESLIINDPLCITAPAKGGQ</sequence>
<gene>
    <name evidence="1" type="ORF">KOM_12_551</name>
</gene>
<organism evidence="1">
    <name type="scientific">Clandestinovirus</name>
    <dbReference type="NCBI Taxonomy" id="2831644"/>
    <lineage>
        <taxon>Viruses</taxon>
    </lineage>
</organism>
<reference evidence="1" key="1">
    <citation type="submission" date="2021-06" db="EMBL/GenBank/DDBJ databases">
        <authorList>
            <person name="Rolland C."/>
        </authorList>
    </citation>
    <scope>NUCLEOTIDE SEQUENCE</scope>
    <source>
        <strain evidence="1">347.936635</strain>
    </source>
</reference>
<name>A0A8F8PR85_9VIRU</name>
<evidence type="ECO:0000313" key="1">
    <source>
        <dbReference type="EMBL" id="QYA18819.1"/>
    </source>
</evidence>